<reference evidence="2 3" key="1">
    <citation type="submission" date="2019-05" db="EMBL/GenBank/DDBJ databases">
        <authorList>
            <consortium name="Science for Life Laboratories"/>
        </authorList>
    </citation>
    <scope>NUCLEOTIDE SEQUENCE [LARGE SCALE GENOMIC DNA]</scope>
    <source>
        <strain evidence="2">Soil9</strain>
    </source>
</reference>
<keyword evidence="1" id="KW-0732">Signal</keyword>
<sequence length="388" mass="42629">MRRWLAAPVAFAVAIGLSSLHVAPVKAQPKGEAPVEESFLTADGVQLKGLFHATNKDAATAPVVVLLYPPGPDRDMTKGDWAGLAGRLNEAGYHVFRFDWRGHGKSTDIKDPKKFWNNPFLNGGSVNFNGYIKGGPPKKPLKNDLYYKDLSPTRAERYLPAYLNDLAAVRVHLDSKNDNKTLNTSSIYLIGTGDATTLGLGWLATEWARPAVYPKEGQLGVGVPSYDFVPQGLVGQFAEGGHDIAGAVWISPNRPTPISESATKKWISTYAPKVRENNPMLFLYADKDKAGKTQSEFFYNEVLVGDPRRAKAFNLSPIERTFIKEVKGGSTLSGVKLLDNNAELKVHDTIIQFMAAIQKDRAKLPSKNRNYNTPYFVNVQSFGFASTP</sequence>
<evidence type="ECO:0000313" key="3">
    <source>
        <dbReference type="Proteomes" id="UP000464178"/>
    </source>
</evidence>
<accession>A0A6P2CQN5</accession>
<protein>
    <submittedName>
        <fullName evidence="2">: Abhydrolase_6</fullName>
    </submittedName>
</protein>
<organism evidence="2 3">
    <name type="scientific">Gemmata massiliana</name>
    <dbReference type="NCBI Taxonomy" id="1210884"/>
    <lineage>
        <taxon>Bacteria</taxon>
        <taxon>Pseudomonadati</taxon>
        <taxon>Planctomycetota</taxon>
        <taxon>Planctomycetia</taxon>
        <taxon>Gemmatales</taxon>
        <taxon>Gemmataceae</taxon>
        <taxon>Gemmata</taxon>
    </lineage>
</organism>
<keyword evidence="2" id="KW-0378">Hydrolase</keyword>
<gene>
    <name evidence="2" type="ORF">SOIL9_68270</name>
</gene>
<dbReference type="Proteomes" id="UP000464178">
    <property type="component" value="Chromosome"/>
</dbReference>
<dbReference type="SUPFAM" id="SSF53474">
    <property type="entry name" value="alpha/beta-Hydrolases"/>
    <property type="match status" value="1"/>
</dbReference>
<dbReference type="AlphaFoldDB" id="A0A6P2CQN5"/>
<dbReference type="KEGG" id="gms:SOIL9_68270"/>
<dbReference type="InterPro" id="IPR029058">
    <property type="entry name" value="AB_hydrolase_fold"/>
</dbReference>
<dbReference type="Gene3D" id="3.40.50.1820">
    <property type="entry name" value="alpha/beta hydrolase"/>
    <property type="match status" value="1"/>
</dbReference>
<dbReference type="RefSeq" id="WP_162665961.1">
    <property type="nucleotide sequence ID" value="NZ_LR593886.1"/>
</dbReference>
<keyword evidence="3" id="KW-1185">Reference proteome</keyword>
<feature type="signal peptide" evidence="1">
    <location>
        <begin position="1"/>
        <end position="27"/>
    </location>
</feature>
<name>A0A6P2CQN5_9BACT</name>
<evidence type="ECO:0000313" key="2">
    <source>
        <dbReference type="EMBL" id="VTR90887.1"/>
    </source>
</evidence>
<feature type="chain" id="PRO_5027019483" evidence="1">
    <location>
        <begin position="28"/>
        <end position="388"/>
    </location>
</feature>
<evidence type="ECO:0000256" key="1">
    <source>
        <dbReference type="SAM" id="SignalP"/>
    </source>
</evidence>
<proteinExistence type="predicted"/>
<dbReference type="EMBL" id="LR593886">
    <property type="protein sequence ID" value="VTR90887.1"/>
    <property type="molecule type" value="Genomic_DNA"/>
</dbReference>
<dbReference type="GO" id="GO:0016787">
    <property type="term" value="F:hydrolase activity"/>
    <property type="evidence" value="ECO:0007669"/>
    <property type="project" value="UniProtKB-KW"/>
</dbReference>